<dbReference type="GO" id="GO:0005634">
    <property type="term" value="C:nucleus"/>
    <property type="evidence" value="ECO:0000318"/>
    <property type="project" value="GO_Central"/>
</dbReference>
<accession>G7KL48</accession>
<dbReference type="GO" id="GO:0000981">
    <property type="term" value="F:DNA-binding transcription factor activity, RNA polymerase II-specific"/>
    <property type="evidence" value="ECO:0000318"/>
    <property type="project" value="GO_Central"/>
</dbReference>
<dbReference type="STRING" id="3880.G7KL48"/>
<keyword evidence="5" id="KW-0539">Nucleus</keyword>
<keyword evidence="4" id="KW-0804">Transcription</keyword>
<feature type="domain" description="BHLH" evidence="6">
    <location>
        <begin position="60"/>
        <end position="118"/>
    </location>
</feature>
<dbReference type="PROSITE" id="PS50888">
    <property type="entry name" value="BHLH"/>
    <property type="match status" value="1"/>
</dbReference>
<protein>
    <submittedName>
        <fullName evidence="7">Transcription factor bHLH130, putative</fullName>
    </submittedName>
</protein>
<proteinExistence type="predicted"/>
<dbReference type="GO" id="GO:0006357">
    <property type="term" value="P:regulation of transcription by RNA polymerase II"/>
    <property type="evidence" value="ECO:0000318"/>
    <property type="project" value="GO_Central"/>
</dbReference>
<reference evidence="7 9" key="1">
    <citation type="journal article" date="2011" name="Nature">
        <title>The Medicago genome provides insight into the evolution of rhizobial symbioses.</title>
        <authorList>
            <person name="Young N.D."/>
            <person name="Debelle F."/>
            <person name="Oldroyd G.E."/>
            <person name="Geurts R."/>
            <person name="Cannon S.B."/>
            <person name="Udvardi M.K."/>
            <person name="Benedito V.A."/>
            <person name="Mayer K.F."/>
            <person name="Gouzy J."/>
            <person name="Schoof H."/>
            <person name="Van de Peer Y."/>
            <person name="Proost S."/>
            <person name="Cook D.R."/>
            <person name="Meyers B.C."/>
            <person name="Spannagl M."/>
            <person name="Cheung F."/>
            <person name="De Mita S."/>
            <person name="Krishnakumar V."/>
            <person name="Gundlach H."/>
            <person name="Zhou S."/>
            <person name="Mudge J."/>
            <person name="Bharti A.K."/>
            <person name="Murray J.D."/>
            <person name="Naoumkina M.A."/>
            <person name="Rosen B."/>
            <person name="Silverstein K.A."/>
            <person name="Tang H."/>
            <person name="Rombauts S."/>
            <person name="Zhao P.X."/>
            <person name="Zhou P."/>
            <person name="Barbe V."/>
            <person name="Bardou P."/>
            <person name="Bechner M."/>
            <person name="Bellec A."/>
            <person name="Berger A."/>
            <person name="Berges H."/>
            <person name="Bidwell S."/>
            <person name="Bisseling T."/>
            <person name="Choisne N."/>
            <person name="Couloux A."/>
            <person name="Denny R."/>
            <person name="Deshpande S."/>
            <person name="Dai X."/>
            <person name="Doyle J.J."/>
            <person name="Dudez A.M."/>
            <person name="Farmer A.D."/>
            <person name="Fouteau S."/>
            <person name="Franken C."/>
            <person name="Gibelin C."/>
            <person name="Gish J."/>
            <person name="Goldstein S."/>
            <person name="Gonzalez A.J."/>
            <person name="Green P.J."/>
            <person name="Hallab A."/>
            <person name="Hartog M."/>
            <person name="Hua A."/>
            <person name="Humphray S.J."/>
            <person name="Jeong D.H."/>
            <person name="Jing Y."/>
            <person name="Jocker A."/>
            <person name="Kenton S.M."/>
            <person name="Kim D.J."/>
            <person name="Klee K."/>
            <person name="Lai H."/>
            <person name="Lang C."/>
            <person name="Lin S."/>
            <person name="Macmil S.L."/>
            <person name="Magdelenat G."/>
            <person name="Matthews L."/>
            <person name="McCorrison J."/>
            <person name="Monaghan E.L."/>
            <person name="Mun J.H."/>
            <person name="Najar F.Z."/>
            <person name="Nicholson C."/>
            <person name="Noirot C."/>
            <person name="O'Bleness M."/>
            <person name="Paule C.R."/>
            <person name="Poulain J."/>
            <person name="Prion F."/>
            <person name="Qin B."/>
            <person name="Qu C."/>
            <person name="Retzel E.F."/>
            <person name="Riddle C."/>
            <person name="Sallet E."/>
            <person name="Samain S."/>
            <person name="Samson N."/>
            <person name="Sanders I."/>
            <person name="Saurat O."/>
            <person name="Scarpelli C."/>
            <person name="Schiex T."/>
            <person name="Segurens B."/>
            <person name="Severin A.J."/>
            <person name="Sherrier D.J."/>
            <person name="Shi R."/>
            <person name="Sims S."/>
            <person name="Singer S.R."/>
            <person name="Sinharoy S."/>
            <person name="Sterck L."/>
            <person name="Viollet A."/>
            <person name="Wang B.B."/>
            <person name="Wang K."/>
            <person name="Wang M."/>
            <person name="Wang X."/>
            <person name="Warfsmann J."/>
            <person name="Weissenbach J."/>
            <person name="White D.D."/>
            <person name="White J.D."/>
            <person name="Wiley G.B."/>
            <person name="Wincker P."/>
            <person name="Xing Y."/>
            <person name="Yang L."/>
            <person name="Yao Z."/>
            <person name="Ying F."/>
            <person name="Zhai J."/>
            <person name="Zhou L."/>
            <person name="Zuber A."/>
            <person name="Denarie J."/>
            <person name="Dixon R.A."/>
            <person name="May G.D."/>
            <person name="Schwartz D.C."/>
            <person name="Rogers J."/>
            <person name="Quetier F."/>
            <person name="Town C.D."/>
            <person name="Roe B.A."/>
        </authorList>
    </citation>
    <scope>NUCLEOTIDE SEQUENCE [LARGE SCALE GENOMIC DNA]</scope>
    <source>
        <strain evidence="7">A17</strain>
        <strain evidence="8 9">cv. Jemalong A17</strain>
    </source>
</reference>
<sequence>MDFADSRFFCYMQNVGVRNQVDTLSHHLSLTRKSSEMFVVENLLQFPDSVTSSIRAKRGFARHPRSLAKRVRRTRINERMRKLQEVVLNIDKTYVSSHHRSSDLMSTLSLAAPPMGKKGCERGKKGWGE</sequence>
<dbReference type="PANTHER" id="PTHR16223:SF125">
    <property type="entry name" value="OS08G0506700 PROTEIN"/>
    <property type="match status" value="1"/>
</dbReference>
<evidence type="ECO:0000313" key="9">
    <source>
        <dbReference type="Proteomes" id="UP000002051"/>
    </source>
</evidence>
<dbReference type="EnsemblPlants" id="AES75627">
    <property type="protein sequence ID" value="AES75627"/>
    <property type="gene ID" value="MTR_6g052280"/>
</dbReference>
<dbReference type="HOGENOM" id="CLU_1952011_0_0_1"/>
<dbReference type="InterPro" id="IPR045843">
    <property type="entry name" value="IND-like"/>
</dbReference>
<dbReference type="Proteomes" id="UP000002051">
    <property type="component" value="Chromosome 6"/>
</dbReference>
<dbReference type="GO" id="GO:0000978">
    <property type="term" value="F:RNA polymerase II cis-regulatory region sequence-specific DNA binding"/>
    <property type="evidence" value="ECO:0000318"/>
    <property type="project" value="GO_Central"/>
</dbReference>
<comment type="subcellular location">
    <subcellularLocation>
        <location evidence="1">Nucleus</location>
    </subcellularLocation>
</comment>
<gene>
    <name evidence="7" type="ordered locus">MTR_6g052280</name>
</gene>
<keyword evidence="2" id="KW-0805">Transcription regulation</keyword>
<dbReference type="SUPFAM" id="SSF47459">
    <property type="entry name" value="HLH, helix-loop-helix DNA-binding domain"/>
    <property type="match status" value="1"/>
</dbReference>
<organism evidence="7 9">
    <name type="scientific">Medicago truncatula</name>
    <name type="common">Barrel medic</name>
    <name type="synonym">Medicago tribuloides</name>
    <dbReference type="NCBI Taxonomy" id="3880"/>
    <lineage>
        <taxon>Eukaryota</taxon>
        <taxon>Viridiplantae</taxon>
        <taxon>Streptophyta</taxon>
        <taxon>Embryophyta</taxon>
        <taxon>Tracheophyta</taxon>
        <taxon>Spermatophyta</taxon>
        <taxon>Magnoliopsida</taxon>
        <taxon>eudicotyledons</taxon>
        <taxon>Gunneridae</taxon>
        <taxon>Pentapetalae</taxon>
        <taxon>rosids</taxon>
        <taxon>fabids</taxon>
        <taxon>Fabales</taxon>
        <taxon>Fabaceae</taxon>
        <taxon>Papilionoideae</taxon>
        <taxon>50 kb inversion clade</taxon>
        <taxon>NPAAA clade</taxon>
        <taxon>Hologalegina</taxon>
        <taxon>IRL clade</taxon>
        <taxon>Trifolieae</taxon>
        <taxon>Medicago</taxon>
    </lineage>
</organism>
<evidence type="ECO:0000256" key="2">
    <source>
        <dbReference type="ARBA" id="ARBA00023015"/>
    </source>
</evidence>
<dbReference type="EMBL" id="CM001222">
    <property type="protein sequence ID" value="AES75627.1"/>
    <property type="molecule type" value="Genomic_DNA"/>
</dbReference>
<evidence type="ECO:0000256" key="3">
    <source>
        <dbReference type="ARBA" id="ARBA00023125"/>
    </source>
</evidence>
<name>G7KL48_MEDTR</name>
<dbReference type="InterPro" id="IPR011598">
    <property type="entry name" value="bHLH_dom"/>
</dbReference>
<keyword evidence="3" id="KW-0238">DNA-binding</keyword>
<keyword evidence="9" id="KW-1185">Reference proteome</keyword>
<dbReference type="PaxDb" id="3880-AES75627"/>
<evidence type="ECO:0000256" key="1">
    <source>
        <dbReference type="ARBA" id="ARBA00004123"/>
    </source>
</evidence>
<dbReference type="PANTHER" id="PTHR16223">
    <property type="entry name" value="TRANSCRIPTION FACTOR BHLH83-RELATED"/>
    <property type="match status" value="1"/>
</dbReference>
<evidence type="ECO:0000313" key="8">
    <source>
        <dbReference type="EnsemblPlants" id="AES75627"/>
    </source>
</evidence>
<dbReference type="GO" id="GO:0046983">
    <property type="term" value="F:protein dimerization activity"/>
    <property type="evidence" value="ECO:0007669"/>
    <property type="project" value="InterPro"/>
</dbReference>
<dbReference type="AlphaFoldDB" id="G7KL48"/>
<evidence type="ECO:0000313" key="7">
    <source>
        <dbReference type="EMBL" id="AES75627.1"/>
    </source>
</evidence>
<evidence type="ECO:0000259" key="6">
    <source>
        <dbReference type="PROSITE" id="PS50888"/>
    </source>
</evidence>
<reference evidence="7 9" key="2">
    <citation type="journal article" date="2014" name="BMC Genomics">
        <title>An improved genome release (version Mt4.0) for the model legume Medicago truncatula.</title>
        <authorList>
            <person name="Tang H."/>
            <person name="Krishnakumar V."/>
            <person name="Bidwell S."/>
            <person name="Rosen B."/>
            <person name="Chan A."/>
            <person name="Zhou S."/>
            <person name="Gentzbittel L."/>
            <person name="Childs K.L."/>
            <person name="Yandell M."/>
            <person name="Gundlach H."/>
            <person name="Mayer K.F."/>
            <person name="Schwartz D.C."/>
            <person name="Town C.D."/>
        </authorList>
    </citation>
    <scope>GENOME REANNOTATION</scope>
    <source>
        <strain evidence="8 9">cv. Jemalong A17</strain>
    </source>
</reference>
<evidence type="ECO:0000256" key="5">
    <source>
        <dbReference type="ARBA" id="ARBA00023242"/>
    </source>
</evidence>
<reference evidence="8" key="3">
    <citation type="submission" date="2015-04" db="UniProtKB">
        <authorList>
            <consortium name="EnsemblPlants"/>
        </authorList>
    </citation>
    <scope>IDENTIFICATION</scope>
    <source>
        <strain evidence="8">cv. Jemalong A17</strain>
    </source>
</reference>
<dbReference type="InterPro" id="IPR036638">
    <property type="entry name" value="HLH_DNA-bd_sf"/>
</dbReference>
<evidence type="ECO:0000256" key="4">
    <source>
        <dbReference type="ARBA" id="ARBA00023163"/>
    </source>
</evidence>